<dbReference type="RefSeq" id="WP_151459579.1">
    <property type="nucleotide sequence ID" value="NZ_WAAO01000002.1"/>
</dbReference>
<dbReference type="Proteomes" id="UP000478836">
    <property type="component" value="Unassembled WGS sequence"/>
</dbReference>
<feature type="signal peptide" evidence="2">
    <location>
        <begin position="1"/>
        <end position="28"/>
    </location>
</feature>
<gene>
    <name evidence="3" type="ORF">F6A08_12490</name>
</gene>
<organism evidence="3 4">
    <name type="scientific">Microbacterium algeriense</name>
    <dbReference type="NCBI Taxonomy" id="2615184"/>
    <lineage>
        <taxon>Bacteria</taxon>
        <taxon>Bacillati</taxon>
        <taxon>Actinomycetota</taxon>
        <taxon>Actinomycetes</taxon>
        <taxon>Micrococcales</taxon>
        <taxon>Microbacteriaceae</taxon>
        <taxon>Microbacterium</taxon>
    </lineage>
</organism>
<keyword evidence="2" id="KW-0732">Signal</keyword>
<comment type="caution">
    <text evidence="3">The sequence shown here is derived from an EMBL/GenBank/DDBJ whole genome shotgun (WGS) entry which is preliminary data.</text>
</comment>
<accession>A0ABQ6VCE2</accession>
<sequence length="214" mass="22397">MSTSHRRSTLVAAPVAGLLLLSACTAGSAGSAAPTSTTAPSDQRLGEAHPRPPEKTVIGMGTVMDVGGDVQLCLGAVAESYPPQCSGVPLDGWSWDDLEGSESSGQTTWGAYAVSATFDGERLESTEPPMLLALYDPLVPEDPTGGVAGTTPDEELARVQEDVFARLDDALTAWSDRGYVWVQVVWDDGSLQEAVDAEYGDDVVVVQSALREIG</sequence>
<feature type="compositionally biased region" description="Low complexity" evidence="1">
    <location>
        <begin position="30"/>
        <end position="41"/>
    </location>
</feature>
<name>A0ABQ6VCE2_9MICO</name>
<feature type="chain" id="PRO_5045945886" evidence="2">
    <location>
        <begin position="29"/>
        <end position="214"/>
    </location>
</feature>
<dbReference type="PROSITE" id="PS51257">
    <property type="entry name" value="PROKAR_LIPOPROTEIN"/>
    <property type="match status" value="1"/>
</dbReference>
<keyword evidence="4" id="KW-1185">Reference proteome</keyword>
<protein>
    <submittedName>
        <fullName evidence="3">Uncharacterized protein</fullName>
    </submittedName>
</protein>
<evidence type="ECO:0000313" key="4">
    <source>
        <dbReference type="Proteomes" id="UP000478836"/>
    </source>
</evidence>
<proteinExistence type="predicted"/>
<reference evidence="4" key="1">
    <citation type="submission" date="2019-09" db="EMBL/GenBank/DDBJ databases">
        <title>Whole genome sequencing of Microbacterium maritypicum.</title>
        <authorList>
            <person name="Lenchi N."/>
        </authorList>
    </citation>
    <scope>NUCLEOTIDE SEQUENCE [LARGE SCALE GENOMIC DNA]</scope>
    <source>
        <strain evidence="4">G1</strain>
    </source>
</reference>
<feature type="compositionally biased region" description="Basic and acidic residues" evidence="1">
    <location>
        <begin position="44"/>
        <end position="53"/>
    </location>
</feature>
<evidence type="ECO:0000313" key="3">
    <source>
        <dbReference type="EMBL" id="KAB1864877.1"/>
    </source>
</evidence>
<feature type="region of interest" description="Disordered" evidence="1">
    <location>
        <begin position="30"/>
        <end position="53"/>
    </location>
</feature>
<dbReference type="EMBL" id="WAAO01000002">
    <property type="protein sequence ID" value="KAB1864877.1"/>
    <property type="molecule type" value="Genomic_DNA"/>
</dbReference>
<dbReference type="GeneID" id="77477281"/>
<evidence type="ECO:0000256" key="2">
    <source>
        <dbReference type="SAM" id="SignalP"/>
    </source>
</evidence>
<evidence type="ECO:0000256" key="1">
    <source>
        <dbReference type="SAM" id="MobiDB-lite"/>
    </source>
</evidence>